<dbReference type="RefSeq" id="XP_027340509.1">
    <property type="nucleotide sequence ID" value="XM_027484708.1"/>
</dbReference>
<evidence type="ECO:0000259" key="3">
    <source>
        <dbReference type="PROSITE" id="PS50089"/>
    </source>
</evidence>
<dbReference type="AlphaFoldDB" id="A0A8B8KBM4"/>
<protein>
    <submittedName>
        <fullName evidence="5 6">Uncharacterized protein LOC113853963 isoform X1</fullName>
    </submittedName>
</protein>
<dbReference type="PROSITE" id="PS50089">
    <property type="entry name" value="ZF_RING_2"/>
    <property type="match status" value="1"/>
</dbReference>
<feature type="region of interest" description="Disordered" evidence="2">
    <location>
        <begin position="390"/>
        <end position="450"/>
    </location>
</feature>
<accession>A0A8B8KBM4</accession>
<feature type="domain" description="RING-type" evidence="3">
    <location>
        <begin position="631"/>
        <end position="686"/>
    </location>
</feature>
<dbReference type="RefSeq" id="XP_027340510.1">
    <property type="nucleotide sequence ID" value="XM_027484709.1"/>
</dbReference>
<evidence type="ECO:0000256" key="1">
    <source>
        <dbReference type="PROSITE-ProRule" id="PRU00175"/>
    </source>
</evidence>
<sequence>MPFFSASMMKRSEELEFSFTNTDSANRDMIAGDCYHNDTIPTIPYVSVSRFTHRNLNETSQYYSREPAGGNSMIDSSRFKSNQNLQMDHNYSHKGQHNSVPCRQDSRFPCPEGYVGWPYQSTRRDNLTIPNDAMSAAFNLNKFDKPDSGGKCLTPSYGSSSRPQMINPNGIAMRGNIGQPPLDMNLGMTPFNPNQDGAESLFAIGKLDESLNIGSGSNRESKSSAVLPKINTTDTSERVFLPPINTYHNQLGSRSFTNPGSDMNSAFSGFQNDSEIESDLAHTGKHEALLDSRSGLRLGPSYAFQRPAAGDQNHYLGQANRDLGLGDVKDIGMESVDVGHKIGLERCMVLPSLPFFGSQIMPSESGQTRGNGQLALSSIRMVTNKLPAELLPKNNDNSSPQSFASSPLAVAARSTRGQDSSSNHVQSQVVGSIQQSNLSLRPHSTSGIQIGKGNMTAEVSRPFRISSLKRPASEPLSSTVQNHRRKTLPTQFIPPSVPTWMRLAPSVPIPDTPLAISPTVHGAHSLTTQATQSFVPPIFPTTWNKLALPAPNITQTIPPVMHRAPFLLPNDKRISSFHPSSYTPPLSNQQLMPQPLARHHLRAPVIPSAPSIGSDYIKFKDQTPEPIGYKCFLCKRDLSYAPEGPISQPPVPPAAAVLSCGHTFHDYCLERITPDDQSKDPPCIPCALRE</sequence>
<keyword evidence="1" id="KW-0863">Zinc-finger</keyword>
<gene>
    <name evidence="5 6" type="primary">LOC113853963</name>
</gene>
<dbReference type="KEGG" id="aprc:113853963"/>
<dbReference type="PANTHER" id="PTHR31150">
    <property type="entry name" value="EXPRESSED PROTEIN"/>
    <property type="match status" value="1"/>
</dbReference>
<dbReference type="PANTHER" id="PTHR31150:SF19">
    <property type="entry name" value="RING-TYPE DOMAIN-CONTAINING PROTEIN"/>
    <property type="match status" value="1"/>
</dbReference>
<feature type="compositionally biased region" description="Polar residues" evidence="2">
    <location>
        <begin position="415"/>
        <end position="424"/>
    </location>
</feature>
<organism evidence="4 5">
    <name type="scientific">Abrus precatorius</name>
    <name type="common">Indian licorice</name>
    <name type="synonym">Glycine abrus</name>
    <dbReference type="NCBI Taxonomy" id="3816"/>
    <lineage>
        <taxon>Eukaryota</taxon>
        <taxon>Viridiplantae</taxon>
        <taxon>Streptophyta</taxon>
        <taxon>Embryophyta</taxon>
        <taxon>Tracheophyta</taxon>
        <taxon>Spermatophyta</taxon>
        <taxon>Magnoliopsida</taxon>
        <taxon>eudicotyledons</taxon>
        <taxon>Gunneridae</taxon>
        <taxon>Pentapetalae</taxon>
        <taxon>rosids</taxon>
        <taxon>fabids</taxon>
        <taxon>Fabales</taxon>
        <taxon>Fabaceae</taxon>
        <taxon>Papilionoideae</taxon>
        <taxon>50 kb inversion clade</taxon>
        <taxon>NPAAA clade</taxon>
        <taxon>indigoferoid/millettioid clade</taxon>
        <taxon>Abreae</taxon>
        <taxon>Abrus</taxon>
    </lineage>
</organism>
<dbReference type="GO" id="GO:0008270">
    <property type="term" value="F:zinc ion binding"/>
    <property type="evidence" value="ECO:0007669"/>
    <property type="project" value="UniProtKB-KW"/>
</dbReference>
<keyword evidence="4" id="KW-1185">Reference proteome</keyword>
<evidence type="ECO:0000313" key="6">
    <source>
        <dbReference type="RefSeq" id="XP_027340510.1"/>
    </source>
</evidence>
<name>A0A8B8KBM4_ABRPR</name>
<evidence type="ECO:0000313" key="5">
    <source>
        <dbReference type="RefSeq" id="XP_027340509.1"/>
    </source>
</evidence>
<dbReference type="GeneID" id="113853963"/>
<evidence type="ECO:0000313" key="4">
    <source>
        <dbReference type="Proteomes" id="UP000694853"/>
    </source>
</evidence>
<keyword evidence="1" id="KW-0862">Zinc</keyword>
<reference evidence="4" key="1">
    <citation type="journal article" date="2019" name="Toxins">
        <title>Detection of Abrin-Like and Prepropulchellin-Like Toxin Genes and Transcripts Using Whole Genome Sequencing and Full-Length Transcript Sequencing of Abrus precatorius.</title>
        <authorList>
            <person name="Hovde B.T."/>
            <person name="Daligault H.E."/>
            <person name="Hanschen E.R."/>
            <person name="Kunde Y.A."/>
            <person name="Johnson M.B."/>
            <person name="Starkenburg S.R."/>
            <person name="Johnson S.L."/>
        </authorList>
    </citation>
    <scope>NUCLEOTIDE SEQUENCE [LARGE SCALE GENOMIC DNA]</scope>
</reference>
<feature type="compositionally biased region" description="Polar residues" evidence="2">
    <location>
        <begin position="394"/>
        <end position="405"/>
    </location>
</feature>
<feature type="compositionally biased region" description="Polar residues" evidence="2">
    <location>
        <begin position="437"/>
        <end position="448"/>
    </location>
</feature>
<feature type="compositionally biased region" description="Low complexity" evidence="2">
    <location>
        <begin position="425"/>
        <end position="436"/>
    </location>
</feature>
<reference evidence="5 6" key="2">
    <citation type="submission" date="2025-04" db="UniProtKB">
        <authorList>
            <consortium name="RefSeq"/>
        </authorList>
    </citation>
    <scope>IDENTIFICATION</scope>
    <source>
        <tissue evidence="5 6">Young leaves</tissue>
    </source>
</reference>
<proteinExistence type="predicted"/>
<dbReference type="Proteomes" id="UP000694853">
    <property type="component" value="Unplaced"/>
</dbReference>
<dbReference type="OrthoDB" id="1887047at2759"/>
<keyword evidence="1" id="KW-0479">Metal-binding</keyword>
<dbReference type="InterPro" id="IPR001841">
    <property type="entry name" value="Znf_RING"/>
</dbReference>
<evidence type="ECO:0000256" key="2">
    <source>
        <dbReference type="SAM" id="MobiDB-lite"/>
    </source>
</evidence>